<evidence type="ECO:0000256" key="4">
    <source>
        <dbReference type="ARBA" id="ARBA00023054"/>
    </source>
</evidence>
<feature type="region of interest" description="Disordered" evidence="7">
    <location>
        <begin position="532"/>
        <end position="566"/>
    </location>
</feature>
<proteinExistence type="predicted"/>
<feature type="coiled-coil region" evidence="6">
    <location>
        <begin position="5"/>
        <end position="53"/>
    </location>
</feature>
<dbReference type="InterPro" id="IPR051952">
    <property type="entry name" value="Golgi-autophagy_related"/>
</dbReference>
<feature type="coiled-coil region" evidence="6">
    <location>
        <begin position="89"/>
        <end position="344"/>
    </location>
</feature>
<evidence type="ECO:0000256" key="2">
    <source>
        <dbReference type="ARBA" id="ARBA00004496"/>
    </source>
</evidence>
<dbReference type="WBParaSite" id="EN70_4810">
    <property type="protein sequence ID" value="EN70_4810"/>
    <property type="gene ID" value="EN70_4810"/>
</dbReference>
<reference evidence="9" key="1">
    <citation type="submission" date="2012-04" db="EMBL/GenBank/DDBJ databases">
        <title>The Genome Sequence of Loa loa.</title>
        <authorList>
            <consortium name="The Broad Institute Genome Sequencing Platform"/>
            <consortium name="Broad Institute Genome Sequencing Center for Infectious Disease"/>
            <person name="Nutman T.B."/>
            <person name="Fink D.L."/>
            <person name="Russ C."/>
            <person name="Young S."/>
            <person name="Zeng Q."/>
            <person name="Gargeya S."/>
            <person name="Alvarado L."/>
            <person name="Berlin A."/>
            <person name="Chapman S.B."/>
            <person name="Chen Z."/>
            <person name="Freedman E."/>
            <person name="Gellesch M."/>
            <person name="Goldberg J."/>
            <person name="Griggs A."/>
            <person name="Gujja S."/>
            <person name="Heilman E.R."/>
            <person name="Heiman D."/>
            <person name="Howarth C."/>
            <person name="Mehta T."/>
            <person name="Neiman D."/>
            <person name="Pearson M."/>
            <person name="Roberts A."/>
            <person name="Saif S."/>
            <person name="Shea T."/>
            <person name="Shenoy N."/>
            <person name="Sisk P."/>
            <person name="Stolte C."/>
            <person name="Sykes S."/>
            <person name="White J."/>
            <person name="Yandava C."/>
            <person name="Haas B."/>
            <person name="Henn M.R."/>
            <person name="Nusbaum C."/>
            <person name="Birren B."/>
        </authorList>
    </citation>
    <scope>NUCLEOTIDE SEQUENCE [LARGE SCALE GENOMIC DNA]</scope>
</reference>
<dbReference type="AlphaFoldDB" id="A0A1I7VPD4"/>
<dbReference type="STRING" id="7209.A0A1I7VPD4"/>
<evidence type="ECO:0000256" key="5">
    <source>
        <dbReference type="ARBA" id="ARBA00023136"/>
    </source>
</evidence>
<reference evidence="10" key="2">
    <citation type="submission" date="2016-11" db="UniProtKB">
        <authorList>
            <consortium name="WormBaseParasite"/>
        </authorList>
    </citation>
    <scope>IDENTIFICATION</scope>
</reference>
<dbReference type="PROSITE" id="PS50913">
    <property type="entry name" value="GRIP"/>
    <property type="match status" value="1"/>
</dbReference>
<organism evidence="9 10">
    <name type="scientific">Loa loa</name>
    <name type="common">Eye worm</name>
    <name type="synonym">Filaria loa</name>
    <dbReference type="NCBI Taxonomy" id="7209"/>
    <lineage>
        <taxon>Eukaryota</taxon>
        <taxon>Metazoa</taxon>
        <taxon>Ecdysozoa</taxon>
        <taxon>Nematoda</taxon>
        <taxon>Chromadorea</taxon>
        <taxon>Rhabditida</taxon>
        <taxon>Spirurina</taxon>
        <taxon>Spiruromorpha</taxon>
        <taxon>Filarioidea</taxon>
        <taxon>Onchocercidae</taxon>
        <taxon>Loa</taxon>
    </lineage>
</organism>
<evidence type="ECO:0000313" key="9">
    <source>
        <dbReference type="Proteomes" id="UP000095285"/>
    </source>
</evidence>
<evidence type="ECO:0000313" key="10">
    <source>
        <dbReference type="WBParaSite" id="EN70_4810"/>
    </source>
</evidence>
<evidence type="ECO:0000256" key="3">
    <source>
        <dbReference type="ARBA" id="ARBA00022490"/>
    </source>
</evidence>
<dbReference type="eggNOG" id="ENOG502RT7I">
    <property type="taxonomic scope" value="Eukaryota"/>
</dbReference>
<sequence length="739" mass="85626">MLRDNDKVRLKRSDLIRRIEEQQLQIADYENKLKDLIRAYKGLNAERNALQTAVKVLGLQQETTTNLQGGASLLGANAEDEELPEENQMEQLKRSLKVLITEKNRQEEAFLYDRKALLVENETLKERLTKAATETEAQAEKLENSLLELRSKIKVIEGDREKELSDHGSVLAAIQQQYAKECINSEQLEKRISELYQKLHEKEEVSKVLEMDIVFLKEELSRTQSEIEFWRKRAKKTPSIKVLESELKDVKESNKNEIAELKRKLMETVNTERESRLRELEQRLQEMSIEIGDFNRIRTELQYKVDQLEKKNKTLEDKNAFLEASKSTKEIEDESTDFESLEQNFIKSAEKLRNSKKIVNFYELLGLEETLCEQKRRYEILNNEFENYKLKAEAILKSRSVKNDALESTGISHTLSLLPVSECSSCAAAEVDLRHMRSVVTSLHNKLHSLEIDYTNAKKGYEEKTAQLQLKIIEMERVQENSTSDLRNQMHQKVIEMESEMQKQRIRALDILAEKENELEITKAKLNSIIRNQPNVDPVDPPQDTSFRPVKYRQSHSHDFFESNTSTDKQRIGEIRSVNDHSSSDVDSCSSVVDEHHSECLSVSPNSTQVLFNVPGTTAAAETRNIFYEQQLVKRERQIVELRNAMHIAELNVRDIHQAAVTKDLQHFEMVEKLKDEIRILEGKLKFLSVDSNMEYLRNVFIQLLHCDTSSGRKHILKAIGAVLKLSVTEMRAIEKRNL</sequence>
<keyword evidence="9" id="KW-1185">Reference proteome</keyword>
<keyword evidence="5" id="KW-0472">Membrane</keyword>
<dbReference type="SMART" id="SM00755">
    <property type="entry name" value="Grip"/>
    <property type="match status" value="1"/>
</dbReference>
<feature type="compositionally biased region" description="Low complexity" evidence="7">
    <location>
        <begin position="532"/>
        <end position="544"/>
    </location>
</feature>
<evidence type="ECO:0000256" key="7">
    <source>
        <dbReference type="SAM" id="MobiDB-lite"/>
    </source>
</evidence>
<dbReference type="InterPro" id="IPR000237">
    <property type="entry name" value="GRIP_dom"/>
</dbReference>
<feature type="domain" description="GRIP" evidence="8">
    <location>
        <begin position="687"/>
        <end position="737"/>
    </location>
</feature>
<accession>A0A1I7VPD4</accession>
<dbReference type="PANTHER" id="PTHR23157:SF25">
    <property type="entry name" value="GRIP AND COILED-COIL DOMAIN-CONTAINING PROTEIN 1"/>
    <property type="match status" value="1"/>
</dbReference>
<dbReference type="PANTHER" id="PTHR23157">
    <property type="entry name" value="GRIP AND COILED-COIL DOMAIN-CONTAINING PROTEIN 1"/>
    <property type="match status" value="1"/>
</dbReference>
<evidence type="ECO:0000256" key="6">
    <source>
        <dbReference type="SAM" id="Coils"/>
    </source>
</evidence>
<protein>
    <submittedName>
        <fullName evidence="10">GRIP domain-containing protein</fullName>
    </submittedName>
</protein>
<evidence type="ECO:0000259" key="8">
    <source>
        <dbReference type="PROSITE" id="PS50913"/>
    </source>
</evidence>
<keyword evidence="4 6" id="KW-0175">Coiled coil</keyword>
<evidence type="ECO:0000256" key="1">
    <source>
        <dbReference type="ARBA" id="ARBA00004184"/>
    </source>
</evidence>
<dbReference type="GO" id="GO:0005794">
    <property type="term" value="C:Golgi apparatus"/>
    <property type="evidence" value="ECO:0007669"/>
    <property type="project" value="TreeGrafter"/>
</dbReference>
<dbReference type="Pfam" id="PF01465">
    <property type="entry name" value="GRIP"/>
    <property type="match status" value="1"/>
</dbReference>
<comment type="subcellular location">
    <subcellularLocation>
        <location evidence="2">Cytoplasm</location>
    </subcellularLocation>
    <subcellularLocation>
        <location evidence="1">Endomembrane system</location>
        <topology evidence="1">Peripheral membrane protein</topology>
    </subcellularLocation>
</comment>
<keyword evidence="3" id="KW-0963">Cytoplasm</keyword>
<name>A0A1I7VPD4_LOALO</name>
<dbReference type="Proteomes" id="UP000095285">
    <property type="component" value="Unassembled WGS sequence"/>
</dbReference>